<dbReference type="PANTHER" id="PTHR35789">
    <property type="entry name" value="SPORE GERMINATION PROTEIN B3"/>
    <property type="match status" value="1"/>
</dbReference>
<comment type="similarity">
    <text evidence="2">Belongs to the GerABKC lipoprotein family.</text>
</comment>
<evidence type="ECO:0000256" key="6">
    <source>
        <dbReference type="ARBA" id="ARBA00023139"/>
    </source>
</evidence>
<keyword evidence="3" id="KW-0309">Germination</keyword>
<dbReference type="Proteomes" id="UP000190951">
    <property type="component" value="Plasmid p330"/>
</dbReference>
<evidence type="ECO:0000256" key="1">
    <source>
        <dbReference type="ARBA" id="ARBA00004635"/>
    </source>
</evidence>
<geneLocation type="plasmid" evidence="10 11">
    <name>p330</name>
</geneLocation>
<evidence type="ECO:0000256" key="7">
    <source>
        <dbReference type="ARBA" id="ARBA00023288"/>
    </source>
</evidence>
<evidence type="ECO:0000313" key="10">
    <source>
        <dbReference type="EMBL" id="URZ13777.1"/>
    </source>
</evidence>
<dbReference type="Pfam" id="PF25198">
    <property type="entry name" value="Spore_GerAC_N"/>
    <property type="match status" value="1"/>
</dbReference>
<dbReference type="KEGG" id="crw:CROST_045550"/>
<keyword evidence="11" id="KW-1185">Reference proteome</keyword>
<dbReference type="PANTHER" id="PTHR35789:SF1">
    <property type="entry name" value="SPORE GERMINATION PROTEIN B3"/>
    <property type="match status" value="1"/>
</dbReference>
<dbReference type="STRING" id="84029.CROST_11630"/>
<evidence type="ECO:0000256" key="4">
    <source>
        <dbReference type="ARBA" id="ARBA00022729"/>
    </source>
</evidence>
<name>A0A1S8LZ10_9CLOT</name>
<evidence type="ECO:0000313" key="11">
    <source>
        <dbReference type="Proteomes" id="UP000190951"/>
    </source>
</evidence>
<accession>A0A1S8LZ10</accession>
<dbReference type="InterPro" id="IPR046953">
    <property type="entry name" value="Spore_GerAC-like_C"/>
</dbReference>
<evidence type="ECO:0000256" key="2">
    <source>
        <dbReference type="ARBA" id="ARBA00007886"/>
    </source>
</evidence>
<feature type="domain" description="Spore germination protein N-terminal" evidence="9">
    <location>
        <begin position="26"/>
        <end position="206"/>
    </location>
</feature>
<dbReference type="AlphaFoldDB" id="A0A1S8LZ10"/>
<keyword evidence="4" id="KW-0732">Signal</keyword>
<proteinExistence type="inferred from homology"/>
<dbReference type="EMBL" id="CP096984">
    <property type="protein sequence ID" value="URZ13777.1"/>
    <property type="molecule type" value="Genomic_DNA"/>
</dbReference>
<dbReference type="RefSeq" id="WP_077834747.1">
    <property type="nucleotide sequence ID" value="NZ_CP096984.1"/>
</dbReference>
<dbReference type="InterPro" id="IPR057336">
    <property type="entry name" value="GerAC_N"/>
</dbReference>
<reference evidence="10 11" key="1">
    <citation type="submission" date="2022-04" db="EMBL/GenBank/DDBJ databases">
        <title>Genome sequence of C. roseum typestrain.</title>
        <authorList>
            <person name="Poehlein A."/>
            <person name="Schoch T."/>
            <person name="Duerre P."/>
            <person name="Daniel R."/>
        </authorList>
    </citation>
    <scope>NUCLEOTIDE SEQUENCE [LARGE SCALE GENOMIC DNA]</scope>
    <source>
        <strain evidence="10 11">DSM 7320</strain>
        <plasmid evidence="10 11">p330</plasmid>
    </source>
</reference>
<evidence type="ECO:0000256" key="3">
    <source>
        <dbReference type="ARBA" id="ARBA00022544"/>
    </source>
</evidence>
<protein>
    <submittedName>
        <fullName evidence="10">Spore germination protein B3</fullName>
    </submittedName>
</protein>
<evidence type="ECO:0000259" key="9">
    <source>
        <dbReference type="Pfam" id="PF25198"/>
    </source>
</evidence>
<dbReference type="GO" id="GO:0016020">
    <property type="term" value="C:membrane"/>
    <property type="evidence" value="ECO:0007669"/>
    <property type="project" value="UniProtKB-SubCell"/>
</dbReference>
<organism evidence="10 11">
    <name type="scientific">Clostridium felsineum</name>
    <dbReference type="NCBI Taxonomy" id="36839"/>
    <lineage>
        <taxon>Bacteria</taxon>
        <taxon>Bacillati</taxon>
        <taxon>Bacillota</taxon>
        <taxon>Clostridia</taxon>
        <taxon>Eubacteriales</taxon>
        <taxon>Clostridiaceae</taxon>
        <taxon>Clostridium</taxon>
    </lineage>
</organism>
<sequence>MKNSKKKLIKIISCILIALNLVSCIDSKELNKLGIVLSVGIDKIKDCNDIEMSVETAKLSGNKSNPSGGGGAPSSSVSTLILTETGNSLGKIVSTFNRKLDRQLFFSHNQVIIFGESAAKDGIAKYLDFFMRFRETRLLVWLLIAKGDVKNILNVPPNMEDTQGRNISELLTEQKEVSDIPNINLKDFTERIMSKTTSPIIPIIEISTNGNKAKPTLRLSKTAVFKKDQMIGSLNSEQTRGLLWALNKVKTGDVTVTLPKAKGTIDIETIKAKGKISAKLKDNKITMQIKVKQEGNLLEQNSSENLATPDTYKIIEKKEEETIKNQIEAAILKSKDLNSDIFGFGDTIYRKYPKYFKEIEPHWNKTFKDLKIIVDVNCKLRRNGRISKPIMAK</sequence>
<gene>
    <name evidence="10" type="primary">gerBC_2</name>
    <name evidence="10" type="ORF">CROST_045550</name>
</gene>
<evidence type="ECO:0000259" key="8">
    <source>
        <dbReference type="Pfam" id="PF05504"/>
    </source>
</evidence>
<keyword evidence="6" id="KW-0564">Palmitate</keyword>
<feature type="domain" description="Spore germination GerAC-like C-terminal" evidence="8">
    <location>
        <begin position="221"/>
        <end position="384"/>
    </location>
</feature>
<keyword evidence="10" id="KW-0614">Plasmid</keyword>
<evidence type="ECO:0000256" key="5">
    <source>
        <dbReference type="ARBA" id="ARBA00023136"/>
    </source>
</evidence>
<keyword evidence="7" id="KW-0449">Lipoprotein</keyword>
<dbReference type="Pfam" id="PF05504">
    <property type="entry name" value="Spore_GerAC"/>
    <property type="match status" value="1"/>
</dbReference>
<dbReference type="NCBIfam" id="TIGR02887">
    <property type="entry name" value="spore_ger_x_C"/>
    <property type="match status" value="1"/>
</dbReference>
<comment type="subcellular location">
    <subcellularLocation>
        <location evidence="1">Membrane</location>
        <topology evidence="1">Lipid-anchor</topology>
    </subcellularLocation>
</comment>
<keyword evidence="5" id="KW-0472">Membrane</keyword>
<dbReference type="InterPro" id="IPR008844">
    <property type="entry name" value="Spore_GerAC-like"/>
</dbReference>
<dbReference type="Gene3D" id="3.30.300.210">
    <property type="entry name" value="Nutrient germinant receptor protein C, domain 3"/>
    <property type="match status" value="1"/>
</dbReference>
<dbReference type="GO" id="GO:0009847">
    <property type="term" value="P:spore germination"/>
    <property type="evidence" value="ECO:0007669"/>
    <property type="project" value="InterPro"/>
</dbReference>
<dbReference type="InterPro" id="IPR038501">
    <property type="entry name" value="Spore_GerAC_C_sf"/>
</dbReference>